<dbReference type="AlphaFoldDB" id="A0A811JS96"/>
<dbReference type="EMBL" id="CAJFCW020000001">
    <property type="protein sequence ID" value="CAG9080711.1"/>
    <property type="molecule type" value="Genomic_DNA"/>
</dbReference>
<dbReference type="Proteomes" id="UP000614601">
    <property type="component" value="Unassembled WGS sequence"/>
</dbReference>
<dbReference type="GO" id="GO:0005634">
    <property type="term" value="C:nucleus"/>
    <property type="evidence" value="ECO:0007669"/>
    <property type="project" value="UniProtKB-ARBA"/>
</dbReference>
<dbReference type="EMBL" id="CAJFDH010000001">
    <property type="protein sequence ID" value="CAD5206162.1"/>
    <property type="molecule type" value="Genomic_DNA"/>
</dbReference>
<protein>
    <recommendedName>
        <fullName evidence="2">tRNA-intron lyase</fullName>
        <ecNumber evidence="2">4.6.1.16</ecNumber>
    </recommendedName>
</protein>
<dbReference type="GO" id="GO:0006388">
    <property type="term" value="P:tRNA splicing, via endonucleolytic cleavage and ligation"/>
    <property type="evidence" value="ECO:0007669"/>
    <property type="project" value="InterPro"/>
</dbReference>
<dbReference type="OrthoDB" id="10249562at2759"/>
<dbReference type="Pfam" id="PF01974">
    <property type="entry name" value="tRNA_int_endo"/>
    <property type="match status" value="1"/>
</dbReference>
<dbReference type="SUPFAM" id="SSF53032">
    <property type="entry name" value="tRNA-intron endonuclease catalytic domain-like"/>
    <property type="match status" value="1"/>
</dbReference>
<sequence>MSRNIICDVKRGYNVGQSVEIDANVFPIEAVFRGGDVVVDNHNVVLHKLGYGTKIGQRMNFYNKRCFPTVDIGFVDNDEPSTLIENFSLVPLEEEEEAVGGIRLMNNNMGYEWIEKTANEKLFLSPEEALYLLVENKIVVKGWSLEKLWSHWRSLKLAKRFFAYKHFRDLGWIVKSGLVFGGDFSLYKYHPEQCHSSVVVRLDVKPGSLEVVSLKRELKNVKKALFVVCVDIENDLSDLEPCSSVKITVNQEVSLMRGSELAELNSSLVTT</sequence>
<keyword evidence="7" id="KW-1185">Reference proteome</keyword>
<dbReference type="InterPro" id="IPR036167">
    <property type="entry name" value="tRNA_intron_Endo_cat-like_sf"/>
</dbReference>
<dbReference type="Proteomes" id="UP000783686">
    <property type="component" value="Unassembled WGS sequence"/>
</dbReference>
<evidence type="ECO:0000313" key="7">
    <source>
        <dbReference type="Proteomes" id="UP000614601"/>
    </source>
</evidence>
<evidence type="ECO:0000259" key="5">
    <source>
        <dbReference type="Pfam" id="PF02778"/>
    </source>
</evidence>
<comment type="catalytic activity">
    <reaction evidence="3">
        <text>pretRNA = a 3'-half-tRNA molecule with a 5'-OH end + a 5'-half-tRNA molecule with a 2',3'-cyclic phosphate end + an intron with a 2',3'-cyclic phosphate and a 5'-hydroxyl terminus.</text>
        <dbReference type="EC" id="4.6.1.16"/>
    </reaction>
</comment>
<dbReference type="PANTHER" id="PTHR21227">
    <property type="entry name" value="TRNA-SPLICING ENDONUCLEASE SUBUNIT SEN2"/>
    <property type="match status" value="1"/>
</dbReference>
<proteinExistence type="inferred from homology"/>
<feature type="domain" description="tRNA intron endonuclease N-terminal" evidence="5">
    <location>
        <begin position="118"/>
        <end position="147"/>
    </location>
</feature>
<dbReference type="GO" id="GO:0000213">
    <property type="term" value="F:tRNA-intron lyase activity"/>
    <property type="evidence" value="ECO:0007669"/>
    <property type="project" value="UniProtKB-EC"/>
</dbReference>
<dbReference type="InterPro" id="IPR006678">
    <property type="entry name" value="tRNA_intron_Endonuc_N"/>
</dbReference>
<evidence type="ECO:0000256" key="3">
    <source>
        <dbReference type="ARBA" id="ARBA00034031"/>
    </source>
</evidence>
<reference evidence="6" key="1">
    <citation type="submission" date="2020-09" db="EMBL/GenBank/DDBJ databases">
        <authorList>
            <person name="Kikuchi T."/>
        </authorList>
    </citation>
    <scope>NUCLEOTIDE SEQUENCE</scope>
    <source>
        <strain evidence="6">SH1</strain>
    </source>
</reference>
<comment type="similarity">
    <text evidence="1">Belongs to the tRNA-intron endonuclease family.</text>
</comment>
<evidence type="ECO:0000256" key="2">
    <source>
        <dbReference type="ARBA" id="ARBA00012573"/>
    </source>
</evidence>
<dbReference type="GO" id="GO:0003676">
    <property type="term" value="F:nucleic acid binding"/>
    <property type="evidence" value="ECO:0007669"/>
    <property type="project" value="InterPro"/>
</dbReference>
<accession>A0A811JS96</accession>
<evidence type="ECO:0000256" key="1">
    <source>
        <dbReference type="ARBA" id="ARBA00008078"/>
    </source>
</evidence>
<dbReference type="CDD" id="cd22363">
    <property type="entry name" value="tRNA-intron_lyase_C"/>
    <property type="match status" value="1"/>
</dbReference>
<name>A0A811JS96_9BILA</name>
<dbReference type="InterPro" id="IPR011856">
    <property type="entry name" value="tRNA_endonuc-like_dom_sf"/>
</dbReference>
<organism evidence="6 7">
    <name type="scientific">Bursaphelenchus okinawaensis</name>
    <dbReference type="NCBI Taxonomy" id="465554"/>
    <lineage>
        <taxon>Eukaryota</taxon>
        <taxon>Metazoa</taxon>
        <taxon>Ecdysozoa</taxon>
        <taxon>Nematoda</taxon>
        <taxon>Chromadorea</taxon>
        <taxon>Rhabditida</taxon>
        <taxon>Tylenchina</taxon>
        <taxon>Tylenchomorpha</taxon>
        <taxon>Aphelenchoidea</taxon>
        <taxon>Aphelenchoididae</taxon>
        <taxon>Bursaphelenchus</taxon>
    </lineage>
</organism>
<dbReference type="EC" id="4.6.1.16" evidence="2"/>
<gene>
    <name evidence="6" type="ORF">BOKJ2_LOCUS846</name>
</gene>
<dbReference type="InterPro" id="IPR006676">
    <property type="entry name" value="tRNA_splic"/>
</dbReference>
<comment type="caution">
    <text evidence="6">The sequence shown here is derived from an EMBL/GenBank/DDBJ whole genome shotgun (WGS) entry which is preliminary data.</text>
</comment>
<dbReference type="InterPro" id="IPR006677">
    <property type="entry name" value="tRNA_intron_Endonuc_cat-like"/>
</dbReference>
<feature type="domain" description="tRNA intron endonuclease catalytic" evidence="4">
    <location>
        <begin position="158"/>
        <end position="235"/>
    </location>
</feature>
<dbReference type="Gene3D" id="3.40.1350.10">
    <property type="match status" value="1"/>
</dbReference>
<dbReference type="GO" id="GO:0005737">
    <property type="term" value="C:cytoplasm"/>
    <property type="evidence" value="ECO:0007669"/>
    <property type="project" value="TreeGrafter"/>
</dbReference>
<dbReference type="PANTHER" id="PTHR21227:SF0">
    <property type="entry name" value="TRNA-SPLICING ENDONUCLEASE SUBUNIT SEN2"/>
    <property type="match status" value="1"/>
</dbReference>
<evidence type="ECO:0000259" key="4">
    <source>
        <dbReference type="Pfam" id="PF01974"/>
    </source>
</evidence>
<evidence type="ECO:0000313" key="6">
    <source>
        <dbReference type="EMBL" id="CAD5206162.1"/>
    </source>
</evidence>
<dbReference type="Pfam" id="PF02778">
    <property type="entry name" value="tRNA_int_endo_N"/>
    <property type="match status" value="1"/>
</dbReference>